<dbReference type="Gene3D" id="3.20.20.30">
    <property type="entry name" value="Luciferase-like domain"/>
    <property type="match status" value="1"/>
</dbReference>
<name>A0A852VV83_PSEA5</name>
<evidence type="ECO:0000256" key="1">
    <source>
        <dbReference type="ARBA" id="ARBA00023002"/>
    </source>
</evidence>
<dbReference type="PANTHER" id="PTHR43244:SF1">
    <property type="entry name" value="5,10-METHYLENETETRAHYDROMETHANOPTERIN REDUCTASE"/>
    <property type="match status" value="1"/>
</dbReference>
<accession>A0A852VV83</accession>
<dbReference type="RefSeq" id="WP_179759901.1">
    <property type="nucleotide sequence ID" value="NZ_BAAAJZ010000011.1"/>
</dbReference>
<gene>
    <name evidence="3" type="ORF">HDA37_000224</name>
</gene>
<dbReference type="CDD" id="cd01097">
    <property type="entry name" value="Tetrahydromethanopterin_reductase"/>
    <property type="match status" value="1"/>
</dbReference>
<organism evidence="3 4">
    <name type="scientific">Pseudonocardia alni</name>
    <name type="common">Amycolata alni</name>
    <dbReference type="NCBI Taxonomy" id="33907"/>
    <lineage>
        <taxon>Bacteria</taxon>
        <taxon>Bacillati</taxon>
        <taxon>Actinomycetota</taxon>
        <taxon>Actinomycetes</taxon>
        <taxon>Pseudonocardiales</taxon>
        <taxon>Pseudonocardiaceae</taxon>
        <taxon>Pseudonocardia</taxon>
    </lineage>
</organism>
<dbReference type="GO" id="GO:0016705">
    <property type="term" value="F:oxidoreductase activity, acting on paired donors, with incorporation or reduction of molecular oxygen"/>
    <property type="evidence" value="ECO:0007669"/>
    <property type="project" value="InterPro"/>
</dbReference>
<comment type="caution">
    <text evidence="3">The sequence shown here is derived from an EMBL/GenBank/DDBJ whole genome shotgun (WGS) entry which is preliminary data.</text>
</comment>
<keyword evidence="4" id="KW-1185">Reference proteome</keyword>
<dbReference type="InterPro" id="IPR036661">
    <property type="entry name" value="Luciferase-like_sf"/>
</dbReference>
<dbReference type="Proteomes" id="UP000549695">
    <property type="component" value="Unassembled WGS sequence"/>
</dbReference>
<dbReference type="GeneID" id="98050061"/>
<dbReference type="InterPro" id="IPR011251">
    <property type="entry name" value="Luciferase-like_dom"/>
</dbReference>
<feature type="domain" description="Luciferase-like" evidence="2">
    <location>
        <begin position="12"/>
        <end position="198"/>
    </location>
</feature>
<evidence type="ECO:0000259" key="2">
    <source>
        <dbReference type="Pfam" id="PF00296"/>
    </source>
</evidence>
<dbReference type="AlphaFoldDB" id="A0A852VV83"/>
<proteinExistence type="predicted"/>
<keyword evidence="1" id="KW-0560">Oxidoreductase</keyword>
<evidence type="ECO:0000313" key="3">
    <source>
        <dbReference type="EMBL" id="NYF99938.1"/>
    </source>
</evidence>
<sequence>MDIGIVFRPELPPEELPGVARDVEAAGLDQLWLWEDCFLHGGTATAAVALARTDALTVGVGLFPVPLRNPAVVAMETASLARLFPGRYLPVLGHGVLDWMGQVGNRVASPLTLLAEHTTAVRDLLAGREVTRSGRYVSLDRVRLDHPPTTVPPVLLGGRGPRTLRLAGDLADGVLLDSGLTPADVRSSLDACGPGGAADGFRRIGYVALPEHRAEVEAVVRSHAAAGPDTVVLVPPAGAPDPRPWLEAVAAARRTLTPER</sequence>
<reference evidence="3 4" key="1">
    <citation type="submission" date="2020-07" db="EMBL/GenBank/DDBJ databases">
        <title>Sequencing the genomes of 1000 actinobacteria strains.</title>
        <authorList>
            <person name="Klenk H.-P."/>
        </authorList>
    </citation>
    <scope>NUCLEOTIDE SEQUENCE [LARGE SCALE GENOMIC DNA]</scope>
    <source>
        <strain evidence="3 4">DSM 44749</strain>
    </source>
</reference>
<dbReference type="PANTHER" id="PTHR43244">
    <property type="match status" value="1"/>
</dbReference>
<evidence type="ECO:0000313" key="4">
    <source>
        <dbReference type="Proteomes" id="UP000549695"/>
    </source>
</evidence>
<dbReference type="Pfam" id="PF00296">
    <property type="entry name" value="Bac_luciferase"/>
    <property type="match status" value="1"/>
</dbReference>
<dbReference type="EMBL" id="JACCCZ010000001">
    <property type="protein sequence ID" value="NYF99938.1"/>
    <property type="molecule type" value="Genomic_DNA"/>
</dbReference>
<dbReference type="SUPFAM" id="SSF51679">
    <property type="entry name" value="Bacterial luciferase-like"/>
    <property type="match status" value="1"/>
</dbReference>
<dbReference type="InterPro" id="IPR050564">
    <property type="entry name" value="F420-G6PD/mer"/>
</dbReference>
<protein>
    <submittedName>
        <fullName evidence="3">Alkanesulfonate monooxygenase SsuD/methylene tetrahydromethanopterin reductase-like flavin-dependent oxidoreductase (Luciferase family)</fullName>
    </submittedName>
</protein>